<dbReference type="EMBL" id="JAVRRF010000015">
    <property type="protein sequence ID" value="KAK5057968.1"/>
    <property type="molecule type" value="Genomic_DNA"/>
</dbReference>
<accession>A0ABR0J730</accession>
<dbReference type="Proteomes" id="UP001345691">
    <property type="component" value="Unassembled WGS sequence"/>
</dbReference>
<feature type="region of interest" description="Disordered" evidence="1">
    <location>
        <begin position="79"/>
        <end position="103"/>
    </location>
</feature>
<feature type="compositionally biased region" description="Polar residues" evidence="1">
    <location>
        <begin position="90"/>
        <end position="103"/>
    </location>
</feature>
<evidence type="ECO:0000313" key="2">
    <source>
        <dbReference type="EMBL" id="KAK5057968.1"/>
    </source>
</evidence>
<organism evidence="2 3">
    <name type="scientific">Exophiala sideris</name>
    <dbReference type="NCBI Taxonomy" id="1016849"/>
    <lineage>
        <taxon>Eukaryota</taxon>
        <taxon>Fungi</taxon>
        <taxon>Dikarya</taxon>
        <taxon>Ascomycota</taxon>
        <taxon>Pezizomycotina</taxon>
        <taxon>Eurotiomycetes</taxon>
        <taxon>Chaetothyriomycetidae</taxon>
        <taxon>Chaetothyriales</taxon>
        <taxon>Herpotrichiellaceae</taxon>
        <taxon>Exophiala</taxon>
    </lineage>
</organism>
<reference evidence="2 3" key="1">
    <citation type="submission" date="2023-08" db="EMBL/GenBank/DDBJ databases">
        <title>Black Yeasts Isolated from many extreme environments.</title>
        <authorList>
            <person name="Coleine C."/>
            <person name="Stajich J.E."/>
            <person name="Selbmann L."/>
        </authorList>
    </citation>
    <scope>NUCLEOTIDE SEQUENCE [LARGE SCALE GENOMIC DNA]</scope>
    <source>
        <strain evidence="2 3">CCFEE 6328</strain>
    </source>
</reference>
<comment type="caution">
    <text evidence="2">The sequence shown here is derived from an EMBL/GenBank/DDBJ whole genome shotgun (WGS) entry which is preliminary data.</text>
</comment>
<proteinExistence type="predicted"/>
<gene>
    <name evidence="2" type="ORF">LTR69_006965</name>
</gene>
<evidence type="ECO:0000313" key="3">
    <source>
        <dbReference type="Proteomes" id="UP001345691"/>
    </source>
</evidence>
<keyword evidence="3" id="KW-1185">Reference proteome</keyword>
<name>A0ABR0J730_9EURO</name>
<protein>
    <submittedName>
        <fullName evidence="2">Uncharacterized protein</fullName>
    </submittedName>
</protein>
<sequence length="103" mass="11559">MVTQSKGPYTARKKAMLEFFGAKNARASTREARTKKELNEVLASAEYQHPTSIQVLEVFMETMDVPWRLSTQIDLISKRNAAAQKKQDEQSASTKVPTSPESL</sequence>
<evidence type="ECO:0000256" key="1">
    <source>
        <dbReference type="SAM" id="MobiDB-lite"/>
    </source>
</evidence>
<dbReference type="Gene3D" id="3.40.50.970">
    <property type="match status" value="1"/>
</dbReference>